<feature type="region of interest" description="Disordered" evidence="1">
    <location>
        <begin position="186"/>
        <end position="205"/>
    </location>
</feature>
<gene>
    <name evidence="2" type="ORF">JKJ07_44640</name>
</gene>
<evidence type="ECO:0000313" key="3">
    <source>
        <dbReference type="Proteomes" id="UP000598996"/>
    </source>
</evidence>
<dbReference type="InterPro" id="IPR016024">
    <property type="entry name" value="ARM-type_fold"/>
</dbReference>
<keyword evidence="3" id="KW-1185">Reference proteome</keyword>
<dbReference type="SUPFAM" id="SSF48371">
    <property type="entry name" value="ARM repeat"/>
    <property type="match status" value="1"/>
</dbReference>
<dbReference type="InterPro" id="IPR011989">
    <property type="entry name" value="ARM-like"/>
</dbReference>
<name>A0ABS1W3T1_9ACTN</name>
<accession>A0ABS1W3T1</accession>
<dbReference type="Gene3D" id="1.25.10.10">
    <property type="entry name" value="Leucine-rich Repeat Variant"/>
    <property type="match status" value="1"/>
</dbReference>
<organism evidence="2 3">
    <name type="scientific">Paractinoplanes lichenicola</name>
    <dbReference type="NCBI Taxonomy" id="2802976"/>
    <lineage>
        <taxon>Bacteria</taxon>
        <taxon>Bacillati</taxon>
        <taxon>Actinomycetota</taxon>
        <taxon>Actinomycetes</taxon>
        <taxon>Micromonosporales</taxon>
        <taxon>Micromonosporaceae</taxon>
        <taxon>Paractinoplanes</taxon>
    </lineage>
</organism>
<proteinExistence type="predicted"/>
<dbReference type="InterPro" id="IPR004155">
    <property type="entry name" value="PBS_lyase_HEAT"/>
</dbReference>
<dbReference type="SMART" id="SM00567">
    <property type="entry name" value="EZ_HEAT"/>
    <property type="match status" value="2"/>
</dbReference>
<dbReference type="Pfam" id="PF13646">
    <property type="entry name" value="HEAT_2"/>
    <property type="match status" value="1"/>
</dbReference>
<sequence length="205" mass="22339">MSPAELFAAARAEVVADDPEAPVPYLVALADRPTREVFDTAAALLDDNNPTDRELAARVLRELGPQDDAGQRPFTDSAVPLLRARLKAERDPRVIGQLISALAYNTATDALDDVLPYATHPDSRVRFSVAAALTSLTDPDGPSPQAVDTLQSLCRDDDPDTRFYALYALVEEFTDLPRTQLAATLEALSTDPDPQIRDMAQSHQR</sequence>
<reference evidence="2 3" key="1">
    <citation type="submission" date="2021-01" db="EMBL/GenBank/DDBJ databases">
        <title>Actinoplanes sp. nov. LDG1-01 isolated from lichen.</title>
        <authorList>
            <person name="Saeng-In P."/>
            <person name="Phongsopitanun W."/>
            <person name="Kanchanasin P."/>
            <person name="Yuki M."/>
            <person name="Kudo T."/>
            <person name="Ohkuma M."/>
            <person name="Tanasupawat S."/>
        </authorList>
    </citation>
    <scope>NUCLEOTIDE SEQUENCE [LARGE SCALE GENOMIC DNA]</scope>
    <source>
        <strain evidence="2 3">LDG1-01</strain>
    </source>
</reference>
<evidence type="ECO:0000313" key="2">
    <source>
        <dbReference type="EMBL" id="MBL7261394.1"/>
    </source>
</evidence>
<comment type="caution">
    <text evidence="2">The sequence shown here is derived from an EMBL/GenBank/DDBJ whole genome shotgun (WGS) entry which is preliminary data.</text>
</comment>
<dbReference type="EMBL" id="JAENHO010000019">
    <property type="protein sequence ID" value="MBL7261394.1"/>
    <property type="molecule type" value="Genomic_DNA"/>
</dbReference>
<dbReference type="Proteomes" id="UP000598996">
    <property type="component" value="Unassembled WGS sequence"/>
</dbReference>
<protein>
    <submittedName>
        <fullName evidence="2">HEAT repeat domain-containing protein</fullName>
    </submittedName>
</protein>
<evidence type="ECO:0000256" key="1">
    <source>
        <dbReference type="SAM" id="MobiDB-lite"/>
    </source>
</evidence>